<evidence type="ECO:0000256" key="3">
    <source>
        <dbReference type="ARBA" id="ARBA00023163"/>
    </source>
</evidence>
<keyword evidence="1" id="KW-0805">Transcription regulation</keyword>
<proteinExistence type="predicted"/>
<protein>
    <submittedName>
        <fullName evidence="6">TetR family transcriptional regulator</fullName>
    </submittedName>
</protein>
<evidence type="ECO:0000313" key="6">
    <source>
        <dbReference type="EMBL" id="TQO18952.1"/>
    </source>
</evidence>
<evidence type="ECO:0000256" key="1">
    <source>
        <dbReference type="ARBA" id="ARBA00023015"/>
    </source>
</evidence>
<dbReference type="RefSeq" id="WP_246078028.1">
    <property type="nucleotide sequence ID" value="NZ_VFRA01000001.1"/>
</dbReference>
<sequence length="197" mass="21353">MTVIETPDTVQRAPAKGRILDTANELFYQNGILTVGVDRIIAQSSVTKATFYKHYRSKDNLILEYVRSRRASVEAQVRSIIESAPSPDSALLGILESVAGKLTAQDFRGCPFLNVVAEFPHPTHPARLIIAEHRDWYHETLFDLMRGTGHPFPGEAADEIILAKDGALAGGYAGDTIAAGAALGRVVKRVLAESVNA</sequence>
<keyword evidence="3" id="KW-0804">Transcription</keyword>
<gene>
    <name evidence="6" type="ORF">FB472_0483</name>
</gene>
<evidence type="ECO:0000256" key="4">
    <source>
        <dbReference type="PROSITE-ProRule" id="PRU00335"/>
    </source>
</evidence>
<dbReference type="InterPro" id="IPR009057">
    <property type="entry name" value="Homeodomain-like_sf"/>
</dbReference>
<dbReference type="PANTHER" id="PTHR47506">
    <property type="entry name" value="TRANSCRIPTIONAL REGULATORY PROTEIN"/>
    <property type="match status" value="1"/>
</dbReference>
<dbReference type="AlphaFoldDB" id="A0A8H2PTW0"/>
<dbReference type="PANTHER" id="PTHR47506:SF1">
    <property type="entry name" value="HTH-TYPE TRANSCRIPTIONAL REGULATOR YJDC"/>
    <property type="match status" value="1"/>
</dbReference>
<name>A0A8H2PTW0_9MICO</name>
<keyword evidence="2 4" id="KW-0238">DNA-binding</keyword>
<accession>A0A8H2PTW0</accession>
<dbReference type="SUPFAM" id="SSF48498">
    <property type="entry name" value="Tetracyclin repressor-like, C-terminal domain"/>
    <property type="match status" value="1"/>
</dbReference>
<dbReference type="EMBL" id="VFRA01000001">
    <property type="protein sequence ID" value="TQO18952.1"/>
    <property type="molecule type" value="Genomic_DNA"/>
</dbReference>
<dbReference type="Pfam" id="PF00440">
    <property type="entry name" value="TetR_N"/>
    <property type="match status" value="1"/>
</dbReference>
<reference evidence="6 7" key="1">
    <citation type="submission" date="2019-06" db="EMBL/GenBank/DDBJ databases">
        <title>Sequencing the genomes of 1000 actinobacteria strains.</title>
        <authorList>
            <person name="Klenk H.-P."/>
        </authorList>
    </citation>
    <scope>NUCLEOTIDE SEQUENCE [LARGE SCALE GENOMIC DNA]</scope>
    <source>
        <strain evidence="6 7">DSM 21947</strain>
    </source>
</reference>
<dbReference type="Gene3D" id="1.10.357.10">
    <property type="entry name" value="Tetracycline Repressor, domain 2"/>
    <property type="match status" value="1"/>
</dbReference>
<evidence type="ECO:0000259" key="5">
    <source>
        <dbReference type="PROSITE" id="PS50977"/>
    </source>
</evidence>
<feature type="domain" description="HTH tetR-type" evidence="5">
    <location>
        <begin position="13"/>
        <end position="73"/>
    </location>
</feature>
<dbReference type="PRINTS" id="PR00455">
    <property type="entry name" value="HTHTETR"/>
</dbReference>
<keyword evidence="7" id="KW-1185">Reference proteome</keyword>
<comment type="caution">
    <text evidence="6">The sequence shown here is derived from an EMBL/GenBank/DDBJ whole genome shotgun (WGS) entry which is preliminary data.</text>
</comment>
<dbReference type="PROSITE" id="PS50977">
    <property type="entry name" value="HTH_TETR_2"/>
    <property type="match status" value="1"/>
</dbReference>
<feature type="DNA-binding region" description="H-T-H motif" evidence="4">
    <location>
        <begin position="36"/>
        <end position="55"/>
    </location>
</feature>
<dbReference type="Proteomes" id="UP000316560">
    <property type="component" value="Unassembled WGS sequence"/>
</dbReference>
<dbReference type="GO" id="GO:0003677">
    <property type="term" value="F:DNA binding"/>
    <property type="evidence" value="ECO:0007669"/>
    <property type="project" value="UniProtKB-UniRule"/>
</dbReference>
<dbReference type="InterPro" id="IPR036271">
    <property type="entry name" value="Tet_transcr_reg_TetR-rel_C_sf"/>
</dbReference>
<organism evidence="6 7">
    <name type="scientific">Rhodoglobus vestalii</name>
    <dbReference type="NCBI Taxonomy" id="193384"/>
    <lineage>
        <taxon>Bacteria</taxon>
        <taxon>Bacillati</taxon>
        <taxon>Actinomycetota</taxon>
        <taxon>Actinomycetes</taxon>
        <taxon>Micrococcales</taxon>
        <taxon>Microbacteriaceae</taxon>
        <taxon>Rhodoglobus</taxon>
    </lineage>
</organism>
<dbReference type="SUPFAM" id="SSF46689">
    <property type="entry name" value="Homeodomain-like"/>
    <property type="match status" value="1"/>
</dbReference>
<evidence type="ECO:0000256" key="2">
    <source>
        <dbReference type="ARBA" id="ARBA00023125"/>
    </source>
</evidence>
<evidence type="ECO:0000313" key="7">
    <source>
        <dbReference type="Proteomes" id="UP000316560"/>
    </source>
</evidence>
<dbReference type="InterPro" id="IPR001647">
    <property type="entry name" value="HTH_TetR"/>
</dbReference>